<evidence type="ECO:0000256" key="1">
    <source>
        <dbReference type="SAM" id="SignalP"/>
    </source>
</evidence>
<keyword evidence="1" id="KW-0732">Signal</keyword>
<gene>
    <name evidence="2" type="ordered locus">Rmar_2397</name>
</gene>
<evidence type="ECO:0000313" key="3">
    <source>
        <dbReference type="Proteomes" id="UP000002221"/>
    </source>
</evidence>
<evidence type="ECO:0000313" key="2">
    <source>
        <dbReference type="EMBL" id="ACY49275.1"/>
    </source>
</evidence>
<proteinExistence type="predicted"/>
<evidence type="ECO:0008006" key="4">
    <source>
        <dbReference type="Google" id="ProtNLM"/>
    </source>
</evidence>
<sequence>MRSMKYIACGVLLCYLAVAQVAAQERQWQVHRRGLLHQTVFNTGELGRPYSAGGTVPEGRPSLEWPPNSRLILERRNYPGHHNSFGSGIWLAATTPSGRQYAFCGAVSNTSGEPVPVVGVYSFPLEIRRIENYPVLASGELNPAYNPDEAEEIIISRWDTPVGIRVTRTSRAWSYPGYDSFIIYEYEFQNVTLDTLKDVFITFAETFGPSMFGWQRNFGVWSEASLRGQPPAGTGDVFARFDLKRWLSYVHTRDGFPEPFYFEQWAQPGDRGGLNAPQAVGLMVLHYDYEHLATRNQTQQVFLVPADSAGMWDENGKAKQPFMLRYENGNLYETKIGPWMDPLLRRKTAIWQGADDSTRFATQFEPDLWPYWKGRTKGSTNLSWWQPVVHALGFFPYILPPGETIRFAVAEVVGYGPGQKGDKIYKDLGGRVRAGADAGEYFSPVPSWYEQLAYPHLGSKGFIGSTYLSEHPLPWYVTPPVISIRDVADRAIELYTGRPLAKYDTLQYDPATAPPRGRYNTIPIPFPAPAIRVENTQSGANRIIWGNQVERFTSPRLRAPFSHYEVLRAPHPLGPWKVIDEVEPEDPRYFNPETGEYAILDPDSRPGETVAYAVVSVDEAGGRSGMTNLTIHETQAPAAQRLGKVYVIPNPLIVSSGLTGSDPRGDILDRIQFVGLTRRCTIRIYSYTGQLVRVIEHNQDAFGEPWYQLSINNQIVASGVYFFVVEDHETGERATGKFVVIH</sequence>
<name>D0MEP7_RHOM4</name>
<reference evidence="2 3" key="1">
    <citation type="journal article" date="2009" name="Stand. Genomic Sci.">
        <title>Complete genome sequence of Rhodothermus marinus type strain (R-10).</title>
        <authorList>
            <person name="Nolan M."/>
            <person name="Tindall B.J."/>
            <person name="Pomrenke H."/>
            <person name="Lapidus A."/>
            <person name="Copeland A."/>
            <person name="Glavina Del Rio T."/>
            <person name="Lucas S."/>
            <person name="Chen F."/>
            <person name="Tice H."/>
            <person name="Cheng J.F."/>
            <person name="Saunders E."/>
            <person name="Han C."/>
            <person name="Bruce D."/>
            <person name="Goodwin L."/>
            <person name="Chain P."/>
            <person name="Pitluck S."/>
            <person name="Ovchinikova G."/>
            <person name="Pati A."/>
            <person name="Ivanova N."/>
            <person name="Mavromatis K."/>
            <person name="Chen A."/>
            <person name="Palaniappan K."/>
            <person name="Land M."/>
            <person name="Hauser L."/>
            <person name="Chang Y.J."/>
            <person name="Jeffries C.D."/>
            <person name="Brettin T."/>
            <person name="Goker M."/>
            <person name="Bristow J."/>
            <person name="Eisen J.A."/>
            <person name="Markowitz V."/>
            <person name="Hugenholtz P."/>
            <person name="Kyrpides N.C."/>
            <person name="Klenk H.P."/>
            <person name="Detter J.C."/>
        </authorList>
    </citation>
    <scope>NUCLEOTIDE SEQUENCE [LARGE SCALE GENOMIC DNA]</scope>
    <source>
        <strain evidence="3">ATCC 43812 / DSM 4252 / R-10</strain>
    </source>
</reference>
<dbReference type="HOGENOM" id="CLU_365184_0_0_10"/>
<keyword evidence="3" id="KW-1185">Reference proteome</keyword>
<dbReference type="EMBL" id="CP001807">
    <property type="protein sequence ID" value="ACY49275.1"/>
    <property type="molecule type" value="Genomic_DNA"/>
</dbReference>
<dbReference type="eggNOG" id="ENOG502ZA0G">
    <property type="taxonomic scope" value="Bacteria"/>
</dbReference>
<dbReference type="RefSeq" id="WP_012844885.1">
    <property type="nucleotide sequence ID" value="NC_013501.1"/>
</dbReference>
<dbReference type="AlphaFoldDB" id="D0MEP7"/>
<accession>D0MEP7</accession>
<feature type="signal peptide" evidence="1">
    <location>
        <begin position="1"/>
        <end position="23"/>
    </location>
</feature>
<organism evidence="2 3">
    <name type="scientific">Rhodothermus marinus (strain ATCC 43812 / DSM 4252 / R-10)</name>
    <name type="common">Rhodothermus obamensis</name>
    <dbReference type="NCBI Taxonomy" id="518766"/>
    <lineage>
        <taxon>Bacteria</taxon>
        <taxon>Pseudomonadati</taxon>
        <taxon>Rhodothermota</taxon>
        <taxon>Rhodothermia</taxon>
        <taxon>Rhodothermales</taxon>
        <taxon>Rhodothermaceae</taxon>
        <taxon>Rhodothermus</taxon>
    </lineage>
</organism>
<feature type="chain" id="PRO_5003012009" description="T9SS type A sorting domain-containing protein" evidence="1">
    <location>
        <begin position="24"/>
        <end position="742"/>
    </location>
</feature>
<dbReference type="Proteomes" id="UP000002221">
    <property type="component" value="Chromosome"/>
</dbReference>
<dbReference type="KEGG" id="rmr:Rmar_2397"/>
<dbReference type="STRING" id="518766.Rmar_2397"/>
<protein>
    <recommendedName>
        <fullName evidence="4">T9SS type A sorting domain-containing protein</fullName>
    </recommendedName>
</protein>